<comment type="caution">
    <text evidence="8">The sequence shown here is derived from an EMBL/GenBank/DDBJ whole genome shotgun (WGS) entry which is preliminary data.</text>
</comment>
<keyword evidence="3" id="KW-0479">Metal-binding</keyword>
<evidence type="ECO:0000259" key="7">
    <source>
        <dbReference type="Pfam" id="PF03372"/>
    </source>
</evidence>
<comment type="similarity">
    <text evidence="2">Belongs to the DNA repair enzymes AP/ExoA family.</text>
</comment>
<evidence type="ECO:0000256" key="2">
    <source>
        <dbReference type="ARBA" id="ARBA00007092"/>
    </source>
</evidence>
<dbReference type="InterPro" id="IPR036691">
    <property type="entry name" value="Endo/exonu/phosph_ase_sf"/>
</dbReference>
<reference evidence="8" key="1">
    <citation type="submission" date="2023-02" db="EMBL/GenBank/DDBJ databases">
        <title>Genome of toxic invasive species Heracleum sosnowskyi carries increased number of genes despite the absence of recent whole-genome duplications.</title>
        <authorList>
            <person name="Schelkunov M."/>
            <person name="Shtratnikova V."/>
            <person name="Makarenko M."/>
            <person name="Klepikova A."/>
            <person name="Omelchenko D."/>
            <person name="Novikova G."/>
            <person name="Obukhova E."/>
            <person name="Bogdanov V."/>
            <person name="Penin A."/>
            <person name="Logacheva M."/>
        </authorList>
    </citation>
    <scope>NUCLEOTIDE SEQUENCE</scope>
    <source>
        <strain evidence="8">Hsosn_3</strain>
        <tissue evidence="8">Leaf</tissue>
    </source>
</reference>
<sequence>MRNNRAYNPDIHSRNVFEYVESEIDANIGASLKCSVVGITNVASKAQDIFGILRAEGLKKVRILKVNKFTYYLNTEDNESWQEGEFTVLRRHFVKVRKFQEEDLIIPRVVEVECMGLPVSAWVEENLKAYTKFIGEWYLGPFRMSMNFQFTILGLFASPTNGNTTCSDDVFSKSNYVHSTSRGETNTEDGNVSELPVNNAEDNGVNEGNMEEHERSESVNVGMESSKQLSLVEESLAPLVINDSCQINVSSSMVDTIVPESVILKDTEDNGNLCDRAILEESESNELEQWQYRGSCTVDSSNCLDTEVMEDDVQPSEVIEDTLMEGNFMSQSSICKNLVKINLGAKKGRPRKKGKNRVQESKVSRRNEENKNRPSENIVNVSRAEEEAAKILDIALDMGLSIIGGREEGIKALAKEIESLSLLSWNVRGVSNCVSKRMVKDVSLECKANLVCLQETKCASWNILSIRGLCGFQDVEWIEVAARGLSGGLLCVWDKSIDKLVHGFKDDNWIFCKFQSLVENDVFSVINVYSAHDIDSKRRLWMVLANFISNLRDESICIIGDFNSIHEDSERANCSYRRSDMDGFNSFIDNSNLLDLALSNSELRGLAREEKIGSVPFKVFNSWLRDEELCKVIELQICNDVQGGGLDVLSILRRARTKIKEWSKTECNKIDVRIKEVERSLDAADTSDTQQVNSDVIRELLGELYEQKVDMLRQKARVSWQINGDRNTKFYHQCIQKRNRRNLIRKIFWRHSWVSLLHLN</sequence>
<feature type="region of interest" description="Disordered" evidence="6">
    <location>
        <begin position="179"/>
        <end position="221"/>
    </location>
</feature>
<comment type="cofactor">
    <cofactor evidence="1">
        <name>Mg(2+)</name>
        <dbReference type="ChEBI" id="CHEBI:18420"/>
    </cofactor>
</comment>
<dbReference type="GO" id="GO:0003906">
    <property type="term" value="F:DNA-(apurinic or apyrimidinic site) endonuclease activity"/>
    <property type="evidence" value="ECO:0007669"/>
    <property type="project" value="TreeGrafter"/>
</dbReference>
<feature type="domain" description="Endonuclease/exonuclease/phosphatase" evidence="7">
    <location>
        <begin position="423"/>
        <end position="581"/>
    </location>
</feature>
<organism evidence="8 9">
    <name type="scientific">Heracleum sosnowskyi</name>
    <dbReference type="NCBI Taxonomy" id="360622"/>
    <lineage>
        <taxon>Eukaryota</taxon>
        <taxon>Viridiplantae</taxon>
        <taxon>Streptophyta</taxon>
        <taxon>Embryophyta</taxon>
        <taxon>Tracheophyta</taxon>
        <taxon>Spermatophyta</taxon>
        <taxon>Magnoliopsida</taxon>
        <taxon>eudicotyledons</taxon>
        <taxon>Gunneridae</taxon>
        <taxon>Pentapetalae</taxon>
        <taxon>asterids</taxon>
        <taxon>campanulids</taxon>
        <taxon>Apiales</taxon>
        <taxon>Apiaceae</taxon>
        <taxon>Apioideae</taxon>
        <taxon>apioid superclade</taxon>
        <taxon>Tordylieae</taxon>
        <taxon>Tordyliinae</taxon>
        <taxon>Heracleum</taxon>
    </lineage>
</organism>
<dbReference type="Proteomes" id="UP001237642">
    <property type="component" value="Unassembled WGS sequence"/>
</dbReference>
<evidence type="ECO:0000313" key="8">
    <source>
        <dbReference type="EMBL" id="KAK1398769.1"/>
    </source>
</evidence>
<name>A0AAD8J722_9APIA</name>
<evidence type="ECO:0000256" key="6">
    <source>
        <dbReference type="SAM" id="MobiDB-lite"/>
    </source>
</evidence>
<dbReference type="GO" id="GO:0008081">
    <property type="term" value="F:phosphoric diester hydrolase activity"/>
    <property type="evidence" value="ECO:0007669"/>
    <property type="project" value="TreeGrafter"/>
</dbReference>
<dbReference type="PANTHER" id="PTHR22748:SF19">
    <property type="entry name" value="ENDONUCLEASE_EXONUCLEASE_PHOSPHATASE DOMAIN-CONTAINING PROTEIN"/>
    <property type="match status" value="1"/>
</dbReference>
<dbReference type="GO" id="GO:0005634">
    <property type="term" value="C:nucleus"/>
    <property type="evidence" value="ECO:0007669"/>
    <property type="project" value="TreeGrafter"/>
</dbReference>
<evidence type="ECO:0000256" key="5">
    <source>
        <dbReference type="ARBA" id="ARBA00022842"/>
    </source>
</evidence>
<feature type="compositionally biased region" description="Polar residues" evidence="6">
    <location>
        <begin position="179"/>
        <end position="190"/>
    </location>
</feature>
<dbReference type="InterPro" id="IPR005135">
    <property type="entry name" value="Endo/exonuclease/phosphatase"/>
</dbReference>
<feature type="compositionally biased region" description="Basic residues" evidence="6">
    <location>
        <begin position="347"/>
        <end position="356"/>
    </location>
</feature>
<protein>
    <recommendedName>
        <fullName evidence="7">Endonuclease/exonuclease/phosphatase domain-containing protein</fullName>
    </recommendedName>
</protein>
<reference evidence="8" key="2">
    <citation type="submission" date="2023-05" db="EMBL/GenBank/DDBJ databases">
        <authorList>
            <person name="Schelkunov M.I."/>
        </authorList>
    </citation>
    <scope>NUCLEOTIDE SEQUENCE</scope>
    <source>
        <strain evidence="8">Hsosn_3</strain>
        <tissue evidence="8">Leaf</tissue>
    </source>
</reference>
<accession>A0AAD8J722</accession>
<feature type="region of interest" description="Disordered" evidence="6">
    <location>
        <begin position="347"/>
        <end position="378"/>
    </location>
</feature>
<proteinExistence type="inferred from homology"/>
<dbReference type="GO" id="GO:0046872">
    <property type="term" value="F:metal ion binding"/>
    <property type="evidence" value="ECO:0007669"/>
    <property type="project" value="UniProtKB-KW"/>
</dbReference>
<dbReference type="InterPro" id="IPR004808">
    <property type="entry name" value="AP_endonuc_1"/>
</dbReference>
<dbReference type="GO" id="GO:0008311">
    <property type="term" value="F:double-stranded DNA 3'-5' DNA exonuclease activity"/>
    <property type="evidence" value="ECO:0007669"/>
    <property type="project" value="TreeGrafter"/>
</dbReference>
<dbReference type="SUPFAM" id="SSF56219">
    <property type="entry name" value="DNase I-like"/>
    <property type="match status" value="1"/>
</dbReference>
<dbReference type="GO" id="GO:0006284">
    <property type="term" value="P:base-excision repair"/>
    <property type="evidence" value="ECO:0007669"/>
    <property type="project" value="TreeGrafter"/>
</dbReference>
<evidence type="ECO:0000313" key="9">
    <source>
        <dbReference type="Proteomes" id="UP001237642"/>
    </source>
</evidence>
<keyword evidence="9" id="KW-1185">Reference proteome</keyword>
<evidence type="ECO:0000256" key="1">
    <source>
        <dbReference type="ARBA" id="ARBA00001946"/>
    </source>
</evidence>
<feature type="compositionally biased region" description="Basic and acidic residues" evidence="6">
    <location>
        <begin position="357"/>
        <end position="374"/>
    </location>
</feature>
<dbReference type="Pfam" id="PF03372">
    <property type="entry name" value="Exo_endo_phos"/>
    <property type="match status" value="1"/>
</dbReference>
<dbReference type="EMBL" id="JAUIZM010000002">
    <property type="protein sequence ID" value="KAK1398769.1"/>
    <property type="molecule type" value="Genomic_DNA"/>
</dbReference>
<evidence type="ECO:0000256" key="3">
    <source>
        <dbReference type="ARBA" id="ARBA00022723"/>
    </source>
</evidence>
<dbReference type="PANTHER" id="PTHR22748">
    <property type="entry name" value="AP ENDONUCLEASE"/>
    <property type="match status" value="1"/>
</dbReference>
<gene>
    <name evidence="8" type="ORF">POM88_008632</name>
</gene>
<evidence type="ECO:0000256" key="4">
    <source>
        <dbReference type="ARBA" id="ARBA00022801"/>
    </source>
</evidence>
<dbReference type="Gene3D" id="3.60.10.10">
    <property type="entry name" value="Endonuclease/exonuclease/phosphatase"/>
    <property type="match status" value="1"/>
</dbReference>
<keyword evidence="4" id="KW-0378">Hydrolase</keyword>
<dbReference type="AlphaFoldDB" id="A0AAD8J722"/>
<keyword evidence="5" id="KW-0460">Magnesium</keyword>